<dbReference type="SUPFAM" id="SSF55874">
    <property type="entry name" value="ATPase domain of HSP90 chaperone/DNA topoisomerase II/histidine kinase"/>
    <property type="match status" value="1"/>
</dbReference>
<sequence>MTGWGLAVGPGVDGRWHYRRSLASRVIWLTTIAVAMSVALVAVGAYITARVQMQQALDDALVSRAQNAAKSDTLLNAGAAGVPPWALGAGDVRIAFLYFEGTRVILDRGPDIQFGEAELAVAQGKRSESLRTIIIGGARYRMVAVPVQSKSGLALVIAQPLADQDRTLARLGWVTLAFGILGVLAAGLGGWAVASNGLRPVRRLSASVEEIARTEDFTPLRVEGDDEVARLSTAFNHLLIALDASRTRQRQLVADASHELRTPLTALRTNIDLLAMTARQDGGFEGLPPEARDELLDDVRAQIEELTTLIGDLTELARDEPIPVQVEAVDLADVVDHAVQRVRRRAPGITFEVFTRPWWVIGEDAELERAVTNLLDNAAKWSPDGGQVDVRLSDGVLTVDDQGPGIAENDRSSIFDRFWRSPDARTMPGSGLGLAIVRQVAERHSGSVHATANASGGARLVLRIPGREKNPHVTT</sequence>
<keyword evidence="4" id="KW-0597">Phosphoprotein</keyword>
<keyword evidence="8" id="KW-1133">Transmembrane helix</keyword>
<keyword evidence="11" id="KW-0407">Ion channel</keyword>
<evidence type="ECO:0000313" key="12">
    <source>
        <dbReference type="Proteomes" id="UP000030300"/>
    </source>
</evidence>
<dbReference type="PANTHER" id="PTHR45436">
    <property type="entry name" value="SENSOR HISTIDINE KINASE YKOH"/>
    <property type="match status" value="1"/>
</dbReference>
<dbReference type="OrthoDB" id="9786919at2"/>
<evidence type="ECO:0000256" key="4">
    <source>
        <dbReference type="ARBA" id="ARBA00022553"/>
    </source>
</evidence>
<dbReference type="InterPro" id="IPR003661">
    <property type="entry name" value="HisK_dim/P_dom"/>
</dbReference>
<dbReference type="Gene3D" id="6.10.340.10">
    <property type="match status" value="1"/>
</dbReference>
<dbReference type="CDD" id="cd00082">
    <property type="entry name" value="HisKA"/>
    <property type="match status" value="1"/>
</dbReference>
<keyword evidence="11" id="KW-0406">Ion transport</keyword>
<dbReference type="Pfam" id="PF00512">
    <property type="entry name" value="HisKA"/>
    <property type="match status" value="1"/>
</dbReference>
<dbReference type="InterPro" id="IPR050428">
    <property type="entry name" value="TCS_sensor_his_kinase"/>
</dbReference>
<evidence type="ECO:0000313" key="11">
    <source>
        <dbReference type="EMBL" id="AIY15758.1"/>
    </source>
</evidence>
<accession>A0A0A1DGU4</accession>
<dbReference type="CDD" id="cd06225">
    <property type="entry name" value="HAMP"/>
    <property type="match status" value="1"/>
</dbReference>
<protein>
    <recommendedName>
        <fullName evidence="3">histidine kinase</fullName>
        <ecNumber evidence="3">2.7.13.3</ecNumber>
    </recommendedName>
</protein>
<dbReference type="EMBL" id="CP009896">
    <property type="protein sequence ID" value="AIY15758.1"/>
    <property type="molecule type" value="Genomic_DNA"/>
</dbReference>
<dbReference type="Gene3D" id="3.30.565.10">
    <property type="entry name" value="Histidine kinase-like ATPase, C-terminal domain"/>
    <property type="match status" value="1"/>
</dbReference>
<dbReference type="InterPro" id="IPR036097">
    <property type="entry name" value="HisK_dim/P_sf"/>
</dbReference>
<comment type="catalytic activity">
    <reaction evidence="1">
        <text>ATP + protein L-histidine = ADP + protein N-phospho-L-histidine.</text>
        <dbReference type="EC" id="2.7.13.3"/>
    </reaction>
</comment>
<organism evidence="11 12">
    <name type="scientific">Nocardioides simplex</name>
    <name type="common">Arthrobacter simplex</name>
    <dbReference type="NCBI Taxonomy" id="2045"/>
    <lineage>
        <taxon>Bacteria</taxon>
        <taxon>Bacillati</taxon>
        <taxon>Actinomycetota</taxon>
        <taxon>Actinomycetes</taxon>
        <taxon>Propionibacteriales</taxon>
        <taxon>Nocardioidaceae</taxon>
        <taxon>Pimelobacter</taxon>
    </lineage>
</organism>
<evidence type="ECO:0000256" key="5">
    <source>
        <dbReference type="ARBA" id="ARBA00022679"/>
    </source>
</evidence>
<dbReference type="InterPro" id="IPR004358">
    <property type="entry name" value="Sig_transdc_His_kin-like_C"/>
</dbReference>
<evidence type="ECO:0000256" key="2">
    <source>
        <dbReference type="ARBA" id="ARBA00004236"/>
    </source>
</evidence>
<keyword evidence="7 11" id="KW-0418">Kinase</keyword>
<dbReference type="RefSeq" id="WP_038676095.1">
    <property type="nucleotide sequence ID" value="NZ_CP009896.1"/>
</dbReference>
<comment type="subcellular location">
    <subcellularLocation>
        <location evidence="2">Cell membrane</location>
    </subcellularLocation>
</comment>
<evidence type="ECO:0000256" key="10">
    <source>
        <dbReference type="ARBA" id="ARBA00023136"/>
    </source>
</evidence>
<evidence type="ECO:0000256" key="3">
    <source>
        <dbReference type="ARBA" id="ARBA00012438"/>
    </source>
</evidence>
<keyword evidence="10" id="KW-0472">Membrane</keyword>
<keyword evidence="5 11" id="KW-0808">Transferase</keyword>
<dbReference type="GO" id="GO:0034220">
    <property type="term" value="P:monoatomic ion transmembrane transport"/>
    <property type="evidence" value="ECO:0007669"/>
    <property type="project" value="UniProtKB-KW"/>
</dbReference>
<dbReference type="PANTHER" id="PTHR45436:SF5">
    <property type="entry name" value="SENSOR HISTIDINE KINASE TRCS"/>
    <property type="match status" value="1"/>
</dbReference>
<evidence type="ECO:0000256" key="9">
    <source>
        <dbReference type="ARBA" id="ARBA00023012"/>
    </source>
</evidence>
<dbReference type="HOGENOM" id="CLU_000445_89_6_11"/>
<dbReference type="STRING" id="2045.KR76_01390"/>
<dbReference type="CDD" id="cd00075">
    <property type="entry name" value="HATPase"/>
    <property type="match status" value="1"/>
</dbReference>
<dbReference type="InterPro" id="IPR005467">
    <property type="entry name" value="His_kinase_dom"/>
</dbReference>
<dbReference type="Proteomes" id="UP000030300">
    <property type="component" value="Chromosome"/>
</dbReference>
<dbReference type="SUPFAM" id="SSF47384">
    <property type="entry name" value="Homodimeric domain of signal transducing histidine kinase"/>
    <property type="match status" value="1"/>
</dbReference>
<name>A0A0A1DGU4_NOCSI</name>
<dbReference type="PRINTS" id="PR00344">
    <property type="entry name" value="BCTRLSENSOR"/>
</dbReference>
<dbReference type="InterPro" id="IPR003660">
    <property type="entry name" value="HAMP_dom"/>
</dbReference>
<dbReference type="InterPro" id="IPR036890">
    <property type="entry name" value="HATPase_C_sf"/>
</dbReference>
<keyword evidence="11" id="KW-0813">Transport</keyword>
<evidence type="ECO:0000256" key="7">
    <source>
        <dbReference type="ARBA" id="ARBA00022777"/>
    </source>
</evidence>
<reference evidence="11 12" key="1">
    <citation type="journal article" date="2015" name="Genome Announc.">
        <title>Complete Genome Sequence of Steroid-Transforming Nocardioides simplex VKM Ac-2033D.</title>
        <authorList>
            <person name="Shtratnikova V.Y."/>
            <person name="Schelkunov M.I."/>
            <person name="Pekov Y.A."/>
            <person name="Fokina V.V."/>
            <person name="Logacheva M.D."/>
            <person name="Sokolov S.L."/>
            <person name="Bragin E.Y."/>
            <person name="Ashapkin V.V."/>
            <person name="Donova M.V."/>
        </authorList>
    </citation>
    <scope>NUCLEOTIDE SEQUENCE [LARGE SCALE GENOMIC DNA]</scope>
    <source>
        <strain evidence="11 12">VKM Ac-2033D</strain>
    </source>
</reference>
<gene>
    <name evidence="11" type="ORF">KR76_01390</name>
</gene>
<dbReference type="KEGG" id="psim:KR76_01390"/>
<keyword evidence="9" id="KW-0902">Two-component regulatory system</keyword>
<dbReference type="EC" id="2.7.13.3" evidence="3"/>
<dbReference type="PROSITE" id="PS50109">
    <property type="entry name" value="HIS_KIN"/>
    <property type="match status" value="1"/>
</dbReference>
<dbReference type="Pfam" id="PF02518">
    <property type="entry name" value="HATPase_c"/>
    <property type="match status" value="1"/>
</dbReference>
<dbReference type="GO" id="GO:0000155">
    <property type="term" value="F:phosphorelay sensor kinase activity"/>
    <property type="evidence" value="ECO:0007669"/>
    <property type="project" value="InterPro"/>
</dbReference>
<dbReference type="SMART" id="SM00388">
    <property type="entry name" value="HisKA"/>
    <property type="match status" value="1"/>
</dbReference>
<evidence type="ECO:0000256" key="1">
    <source>
        <dbReference type="ARBA" id="ARBA00000085"/>
    </source>
</evidence>
<dbReference type="eggNOG" id="COG2205">
    <property type="taxonomic scope" value="Bacteria"/>
</dbReference>
<keyword evidence="12" id="KW-1185">Reference proteome</keyword>
<dbReference type="GO" id="GO:0005886">
    <property type="term" value="C:plasma membrane"/>
    <property type="evidence" value="ECO:0007669"/>
    <property type="project" value="UniProtKB-SubCell"/>
</dbReference>
<proteinExistence type="predicted"/>
<dbReference type="Pfam" id="PF00672">
    <property type="entry name" value="HAMP"/>
    <property type="match status" value="1"/>
</dbReference>
<dbReference type="PROSITE" id="PS50885">
    <property type="entry name" value="HAMP"/>
    <property type="match status" value="1"/>
</dbReference>
<dbReference type="SMART" id="SM00387">
    <property type="entry name" value="HATPase_c"/>
    <property type="match status" value="1"/>
</dbReference>
<dbReference type="AlphaFoldDB" id="A0A0A1DGU4"/>
<keyword evidence="6" id="KW-0812">Transmembrane</keyword>
<evidence type="ECO:0000256" key="6">
    <source>
        <dbReference type="ARBA" id="ARBA00022692"/>
    </source>
</evidence>
<evidence type="ECO:0000256" key="8">
    <source>
        <dbReference type="ARBA" id="ARBA00022989"/>
    </source>
</evidence>
<dbReference type="InterPro" id="IPR003594">
    <property type="entry name" value="HATPase_dom"/>
</dbReference>
<dbReference type="SMART" id="SM00304">
    <property type="entry name" value="HAMP"/>
    <property type="match status" value="1"/>
</dbReference>
<dbReference type="Gene3D" id="1.10.287.130">
    <property type="match status" value="1"/>
</dbReference>
<dbReference type="GeneID" id="96607648"/>